<dbReference type="CDD" id="cd07575">
    <property type="entry name" value="Xc-1258_like"/>
    <property type="match status" value="1"/>
</dbReference>
<keyword evidence="3" id="KW-1185">Reference proteome</keyword>
<dbReference type="SUPFAM" id="SSF56317">
    <property type="entry name" value="Carbon-nitrogen hydrolase"/>
    <property type="match status" value="1"/>
</dbReference>
<dbReference type="PANTHER" id="PTHR47799:SF1">
    <property type="entry name" value="OMEGA-AMIDASE YAFV"/>
    <property type="match status" value="1"/>
</dbReference>
<feature type="domain" description="CN hydrolase" evidence="1">
    <location>
        <begin position="4"/>
        <end position="241"/>
    </location>
</feature>
<dbReference type="EMBL" id="CP107006">
    <property type="protein sequence ID" value="UYQ92503.1"/>
    <property type="molecule type" value="Genomic_DNA"/>
</dbReference>
<dbReference type="PANTHER" id="PTHR47799">
    <property type="entry name" value="OMEGA-AMIDASE YAFV"/>
    <property type="match status" value="1"/>
</dbReference>
<reference evidence="2" key="1">
    <citation type="submission" date="2022-10" db="EMBL/GenBank/DDBJ databases">
        <title>Chitinophaga sp. nov., isolated from soil.</title>
        <authorList>
            <person name="Jeon C.O."/>
        </authorList>
    </citation>
    <scope>NUCLEOTIDE SEQUENCE</scope>
    <source>
        <strain evidence="2">R8</strain>
    </source>
</reference>
<dbReference type="Pfam" id="PF00795">
    <property type="entry name" value="CN_hydrolase"/>
    <property type="match status" value="1"/>
</dbReference>
<proteinExistence type="predicted"/>
<sequence length="263" mass="30251">MSDLTVSLIQANLHWEDKAANLAMFDAKIDGIKERTEVIILPEMFSTGFSMQPERLAETMDGQAVTWMKQKAKEKNAIIMGSLIIEEGGQYLNRLIWMQPNGVYGTYDKRHLFAFADEHNHYTPGDKRLIAQVKGWKINLAVCYDLRFPVWARNVINGDGAPEYDLLINVANWPERRNVHWKTLLHARAIENQCYVIGVNRVGNDGNNIYHSGDSSLIDPLGEIVYRKEHDEDVFTYTLSRQHLDEVRGRLPFLKDADKFMIL</sequence>
<dbReference type="PROSITE" id="PS50263">
    <property type="entry name" value="CN_HYDROLASE"/>
    <property type="match status" value="1"/>
</dbReference>
<name>A0ABY6IZ06_9BACT</name>
<dbReference type="InterPro" id="IPR003010">
    <property type="entry name" value="C-N_Hydrolase"/>
</dbReference>
<accession>A0ABY6IZ06</accession>
<gene>
    <name evidence="2" type="ORF">MKQ68_20680</name>
</gene>
<evidence type="ECO:0000313" key="3">
    <source>
        <dbReference type="Proteomes" id="UP001162741"/>
    </source>
</evidence>
<protein>
    <submittedName>
        <fullName evidence="2">Amidohydrolase</fullName>
    </submittedName>
</protein>
<organism evidence="2 3">
    <name type="scientific">Chitinophaga horti</name>
    <dbReference type="NCBI Taxonomy" id="2920382"/>
    <lineage>
        <taxon>Bacteria</taxon>
        <taxon>Pseudomonadati</taxon>
        <taxon>Bacteroidota</taxon>
        <taxon>Chitinophagia</taxon>
        <taxon>Chitinophagales</taxon>
        <taxon>Chitinophagaceae</taxon>
        <taxon>Chitinophaga</taxon>
    </lineage>
</organism>
<dbReference type="InterPro" id="IPR036526">
    <property type="entry name" value="C-N_Hydrolase_sf"/>
</dbReference>
<dbReference type="InterPro" id="IPR052737">
    <property type="entry name" value="Omega-amidase_YafV"/>
</dbReference>
<evidence type="ECO:0000259" key="1">
    <source>
        <dbReference type="PROSITE" id="PS50263"/>
    </source>
</evidence>
<dbReference type="Proteomes" id="UP001162741">
    <property type="component" value="Chromosome"/>
</dbReference>
<dbReference type="NCBIfam" id="NF007757">
    <property type="entry name" value="PRK10438.1"/>
    <property type="match status" value="1"/>
</dbReference>
<dbReference type="RefSeq" id="WP_264280756.1">
    <property type="nucleotide sequence ID" value="NZ_CP107006.1"/>
</dbReference>
<evidence type="ECO:0000313" key="2">
    <source>
        <dbReference type="EMBL" id="UYQ92503.1"/>
    </source>
</evidence>
<dbReference type="Gene3D" id="3.60.110.10">
    <property type="entry name" value="Carbon-nitrogen hydrolase"/>
    <property type="match status" value="1"/>
</dbReference>